<evidence type="ECO:0000313" key="8">
    <source>
        <dbReference type="EMBL" id="MFD2235508.1"/>
    </source>
</evidence>
<keyword evidence="5" id="KW-0812">Transmembrane</keyword>
<evidence type="ECO:0000259" key="7">
    <source>
        <dbReference type="PROSITE" id="PS50885"/>
    </source>
</evidence>
<dbReference type="InterPro" id="IPR004089">
    <property type="entry name" value="MCPsignal_dom"/>
</dbReference>
<dbReference type="CDD" id="cd06225">
    <property type="entry name" value="HAMP"/>
    <property type="match status" value="1"/>
</dbReference>
<keyword evidence="1 3" id="KW-0807">Transducer</keyword>
<keyword evidence="4" id="KW-0175">Coiled coil</keyword>
<sequence length="573" mass="60514">MTRWLLDLTVFRKILLPTFILTASIAIIIAVNSHSLLKISQSATDIIGSEVKRSVMTLNLKAELNNAAVAALSTLLSRNQAEIDQAEQRYQTSVANIAKVLDSAAAMADSPARRAVLDDLRAKLARYDTVTRQAMAHVRAGERDQASEVWLTDGRAARLAFGDLVQQRVEVNQQAMLDAVAAMETETHTTIAQGIVLGVVLTLAALALLYLIVSRLVTRPLGRLSAAVDRLNRGDVSVEVTDGGRKDEIGHIAHAVLMFREAQIERKQIEQSDRDRMATSDYRTKAVGELMRNFRNRSSEVLSQVQEAHDSLSATARQLSSNADMSLQRASTVAAATQQATSNVQSVASAAEELSVSIREIGRQVEQSSRLSAAASDEAKATDATVRGLAEASARIGEVVGLITDIASQTNLLALNATIEAARAGEAGKGFAVVANEVKGLANQTAKATDEIGAQIGAVQASTQQAVAAIGGIVSRIEEISSIAASIAAAVDQQSAATAEIARNVQQAAQGTQEVATAIEGAHEASAETDKAASAVLACTDSLAESNDALRSDVETFLDTMRDVVSKTVKAAA</sequence>
<feature type="transmembrane region" description="Helical" evidence="5">
    <location>
        <begin position="191"/>
        <end position="213"/>
    </location>
</feature>
<dbReference type="RefSeq" id="WP_377318757.1">
    <property type="nucleotide sequence ID" value="NZ_JBHUIY010000050.1"/>
</dbReference>
<dbReference type="PANTHER" id="PTHR32089:SF112">
    <property type="entry name" value="LYSOZYME-LIKE PROTEIN-RELATED"/>
    <property type="match status" value="1"/>
</dbReference>
<dbReference type="InterPro" id="IPR047347">
    <property type="entry name" value="YvaQ-like_sensor"/>
</dbReference>
<feature type="domain" description="HAMP" evidence="7">
    <location>
        <begin position="215"/>
        <end position="268"/>
    </location>
</feature>
<dbReference type="PANTHER" id="PTHR32089">
    <property type="entry name" value="METHYL-ACCEPTING CHEMOTAXIS PROTEIN MCPB"/>
    <property type="match status" value="1"/>
</dbReference>
<protein>
    <submittedName>
        <fullName evidence="8">Methyl-accepting chemotaxis protein</fullName>
    </submittedName>
</protein>
<evidence type="ECO:0000256" key="2">
    <source>
        <dbReference type="ARBA" id="ARBA00029447"/>
    </source>
</evidence>
<reference evidence="9" key="1">
    <citation type="journal article" date="2019" name="Int. J. Syst. Evol. Microbiol.">
        <title>The Global Catalogue of Microorganisms (GCM) 10K type strain sequencing project: providing services to taxonomists for standard genome sequencing and annotation.</title>
        <authorList>
            <consortium name="The Broad Institute Genomics Platform"/>
            <consortium name="The Broad Institute Genome Sequencing Center for Infectious Disease"/>
            <person name="Wu L."/>
            <person name="Ma J."/>
        </authorList>
    </citation>
    <scope>NUCLEOTIDE SEQUENCE [LARGE SCALE GENOMIC DNA]</scope>
    <source>
        <strain evidence="9">KCTC 15012</strain>
    </source>
</reference>
<dbReference type="InterPro" id="IPR003660">
    <property type="entry name" value="HAMP_dom"/>
</dbReference>
<organism evidence="8 9">
    <name type="scientific">Phaeospirillum tilakii</name>
    <dbReference type="NCBI Taxonomy" id="741673"/>
    <lineage>
        <taxon>Bacteria</taxon>
        <taxon>Pseudomonadati</taxon>
        <taxon>Pseudomonadota</taxon>
        <taxon>Alphaproteobacteria</taxon>
        <taxon>Rhodospirillales</taxon>
        <taxon>Rhodospirillaceae</taxon>
        <taxon>Phaeospirillum</taxon>
    </lineage>
</organism>
<dbReference type="Proteomes" id="UP001597296">
    <property type="component" value="Unassembled WGS sequence"/>
</dbReference>
<dbReference type="SMART" id="SM00304">
    <property type="entry name" value="HAMP"/>
    <property type="match status" value="1"/>
</dbReference>
<evidence type="ECO:0000256" key="1">
    <source>
        <dbReference type="ARBA" id="ARBA00023224"/>
    </source>
</evidence>
<keyword evidence="5" id="KW-0472">Membrane</keyword>
<feature type="coiled-coil region" evidence="4">
    <location>
        <begin position="69"/>
        <end position="96"/>
    </location>
</feature>
<keyword evidence="5" id="KW-1133">Transmembrane helix</keyword>
<evidence type="ECO:0000256" key="4">
    <source>
        <dbReference type="SAM" id="Coils"/>
    </source>
</evidence>
<dbReference type="Pfam" id="PF12729">
    <property type="entry name" value="4HB_MCP_1"/>
    <property type="match status" value="1"/>
</dbReference>
<dbReference type="CDD" id="cd19411">
    <property type="entry name" value="MCP2201-like_sensor"/>
    <property type="match status" value="1"/>
</dbReference>
<evidence type="ECO:0000256" key="3">
    <source>
        <dbReference type="PROSITE-ProRule" id="PRU00284"/>
    </source>
</evidence>
<dbReference type="PROSITE" id="PS50885">
    <property type="entry name" value="HAMP"/>
    <property type="match status" value="1"/>
</dbReference>
<accession>A0ABW5CHF7</accession>
<feature type="domain" description="Methyl-accepting transducer" evidence="6">
    <location>
        <begin position="301"/>
        <end position="530"/>
    </location>
</feature>
<evidence type="ECO:0000256" key="5">
    <source>
        <dbReference type="SAM" id="Phobius"/>
    </source>
</evidence>
<proteinExistence type="inferred from homology"/>
<dbReference type="SUPFAM" id="SSF58104">
    <property type="entry name" value="Methyl-accepting chemotaxis protein (MCP) signaling domain"/>
    <property type="match status" value="1"/>
</dbReference>
<feature type="transmembrane region" description="Helical" evidence="5">
    <location>
        <begin position="14"/>
        <end position="31"/>
    </location>
</feature>
<dbReference type="SUPFAM" id="SSF158472">
    <property type="entry name" value="HAMP domain-like"/>
    <property type="match status" value="1"/>
</dbReference>
<comment type="caution">
    <text evidence="8">The sequence shown here is derived from an EMBL/GenBank/DDBJ whole genome shotgun (WGS) entry which is preliminary data.</text>
</comment>
<dbReference type="Gene3D" id="1.10.287.950">
    <property type="entry name" value="Methyl-accepting chemotaxis protein"/>
    <property type="match status" value="1"/>
</dbReference>
<dbReference type="Pfam" id="PF00015">
    <property type="entry name" value="MCPsignal"/>
    <property type="match status" value="1"/>
</dbReference>
<name>A0ABW5CHF7_9PROT</name>
<dbReference type="Gene3D" id="6.10.340.10">
    <property type="match status" value="1"/>
</dbReference>
<keyword evidence="9" id="KW-1185">Reference proteome</keyword>
<evidence type="ECO:0000259" key="6">
    <source>
        <dbReference type="PROSITE" id="PS50111"/>
    </source>
</evidence>
<dbReference type="EMBL" id="JBHUIY010000050">
    <property type="protein sequence ID" value="MFD2235508.1"/>
    <property type="molecule type" value="Genomic_DNA"/>
</dbReference>
<comment type="similarity">
    <text evidence="2">Belongs to the methyl-accepting chemotaxis (MCP) protein family.</text>
</comment>
<evidence type="ECO:0000313" key="9">
    <source>
        <dbReference type="Proteomes" id="UP001597296"/>
    </source>
</evidence>
<dbReference type="Pfam" id="PF00672">
    <property type="entry name" value="HAMP"/>
    <property type="match status" value="1"/>
</dbReference>
<dbReference type="InterPro" id="IPR024478">
    <property type="entry name" value="HlyB_4HB_MCP"/>
</dbReference>
<gene>
    <name evidence="8" type="ORF">ACFSNB_17030</name>
</gene>
<dbReference type="PROSITE" id="PS50111">
    <property type="entry name" value="CHEMOTAXIS_TRANSDUC_2"/>
    <property type="match status" value="1"/>
</dbReference>
<dbReference type="SMART" id="SM00283">
    <property type="entry name" value="MA"/>
    <property type="match status" value="1"/>
</dbReference>